<evidence type="ECO:0000313" key="3">
    <source>
        <dbReference type="Proteomes" id="UP000796880"/>
    </source>
</evidence>
<sequence length="212" mass="23668">MATSTPEEIASMHAHVDAQVTYELRELPQMLKAQLTVFSAHLLEAVMVEHALSRSSPAVRRTPLLEDSSTAPNGTPREKRQFGEVAGGTTAECAAVCCCCPLTVMNLLITVVYRVPAGLCRKAFARKRKRQRMPQKKGLLQRPSEPHERTREELEAELKRVKEEVNITAGAGAGSRRVDGLPETGDFKEQEMWDRFYGTGFWRSPSQRESSL</sequence>
<accession>A0A8K0GVY7</accession>
<dbReference type="PANTHER" id="PTHR33264">
    <property type="entry name" value="EXPRESSED PROTEIN"/>
    <property type="match status" value="1"/>
</dbReference>
<organism evidence="2 3">
    <name type="scientific">Rhamnella rubrinervis</name>
    <dbReference type="NCBI Taxonomy" id="2594499"/>
    <lineage>
        <taxon>Eukaryota</taxon>
        <taxon>Viridiplantae</taxon>
        <taxon>Streptophyta</taxon>
        <taxon>Embryophyta</taxon>
        <taxon>Tracheophyta</taxon>
        <taxon>Spermatophyta</taxon>
        <taxon>Magnoliopsida</taxon>
        <taxon>eudicotyledons</taxon>
        <taxon>Gunneridae</taxon>
        <taxon>Pentapetalae</taxon>
        <taxon>rosids</taxon>
        <taxon>fabids</taxon>
        <taxon>Rosales</taxon>
        <taxon>Rhamnaceae</taxon>
        <taxon>rhamnoid group</taxon>
        <taxon>Rhamneae</taxon>
        <taxon>Rhamnella</taxon>
    </lineage>
</organism>
<feature type="region of interest" description="Disordered" evidence="1">
    <location>
        <begin position="131"/>
        <end position="154"/>
    </location>
</feature>
<dbReference type="AlphaFoldDB" id="A0A8K0GVY7"/>
<dbReference type="Proteomes" id="UP000796880">
    <property type="component" value="Unassembled WGS sequence"/>
</dbReference>
<reference evidence="2" key="1">
    <citation type="submission" date="2020-03" db="EMBL/GenBank/DDBJ databases">
        <title>A high-quality chromosome-level genome assembly of a woody plant with both climbing and erect habits, Rhamnella rubrinervis.</title>
        <authorList>
            <person name="Lu Z."/>
            <person name="Yang Y."/>
            <person name="Zhu X."/>
            <person name="Sun Y."/>
        </authorList>
    </citation>
    <scope>NUCLEOTIDE SEQUENCE</scope>
    <source>
        <strain evidence="2">BYM</strain>
        <tissue evidence="2">Leaf</tissue>
    </source>
</reference>
<name>A0A8K0GVY7_9ROSA</name>
<dbReference type="PANTHER" id="PTHR33264:SF8">
    <property type="entry name" value="EXPRESSED PROTEIN"/>
    <property type="match status" value="1"/>
</dbReference>
<evidence type="ECO:0000256" key="1">
    <source>
        <dbReference type="SAM" id="MobiDB-lite"/>
    </source>
</evidence>
<protein>
    <submittedName>
        <fullName evidence="2">Uncharacterized protein</fullName>
    </submittedName>
</protein>
<keyword evidence="3" id="KW-1185">Reference proteome</keyword>
<proteinExistence type="predicted"/>
<dbReference type="OrthoDB" id="695262at2759"/>
<comment type="caution">
    <text evidence="2">The sequence shown here is derived from an EMBL/GenBank/DDBJ whole genome shotgun (WGS) entry which is preliminary data.</text>
</comment>
<gene>
    <name evidence="2" type="ORF">FNV43_RR17776</name>
</gene>
<feature type="region of interest" description="Disordered" evidence="1">
    <location>
        <begin position="59"/>
        <end position="81"/>
    </location>
</feature>
<evidence type="ECO:0000313" key="2">
    <source>
        <dbReference type="EMBL" id="KAF3439498.1"/>
    </source>
</evidence>
<dbReference type="EMBL" id="VOIH02000008">
    <property type="protein sequence ID" value="KAF3439498.1"/>
    <property type="molecule type" value="Genomic_DNA"/>
</dbReference>
<feature type="compositionally biased region" description="Basic and acidic residues" evidence="1">
    <location>
        <begin position="144"/>
        <end position="154"/>
    </location>
</feature>